<dbReference type="Gene3D" id="3.30.710.10">
    <property type="entry name" value="Potassium Channel Kv1.1, Chain A"/>
    <property type="match status" value="1"/>
</dbReference>
<name>S7QPD8_GLOTA</name>
<evidence type="ECO:0000313" key="2">
    <source>
        <dbReference type="Proteomes" id="UP000030669"/>
    </source>
</evidence>
<gene>
    <name evidence="1" type="ORF">GLOTRDRAFT_124691</name>
</gene>
<evidence type="ECO:0000313" key="1">
    <source>
        <dbReference type="EMBL" id="EPQ61436.1"/>
    </source>
</evidence>
<dbReference type="RefSeq" id="XP_007861596.1">
    <property type="nucleotide sequence ID" value="XM_007863405.1"/>
</dbReference>
<sequence length="307" mass="34203">MEPLSDFDGLSTPKFSESALVIIVADSEADFFIYSIPDRVRFGVQRAQLASNSEVFRDMFACCEPEAAMNPLRNTLSLQESAHTLATLLRMLHNPPSPVLQRGSEDSEDEARVHGGGTAVIPLPVLQIMLNLADKYALSGSIVDNLHSHFAAQVSLSPLQIYAHAVQHDLPRLAAEASTYLLYPSLSVYTPRTISIIPTSSSYHKLVLLHYERVKQLKDLLCGEEIFPYGYGECPRHGNETRLLWQEYKNDLLPRLEAATDVPAEMSRIISAIPECERCLKACNAATDMLAYKFKKVIKRIDQLPST</sequence>
<protein>
    <recommendedName>
        <fullName evidence="3">BTB domain-containing protein</fullName>
    </recommendedName>
</protein>
<accession>S7QPD8</accession>
<evidence type="ECO:0008006" key="3">
    <source>
        <dbReference type="Google" id="ProtNLM"/>
    </source>
</evidence>
<dbReference type="OrthoDB" id="3335429at2759"/>
<dbReference type="OMA" id="MFACCEP"/>
<dbReference type="KEGG" id="gtr:GLOTRDRAFT_124691"/>
<dbReference type="GeneID" id="19301129"/>
<dbReference type="Proteomes" id="UP000030669">
    <property type="component" value="Unassembled WGS sequence"/>
</dbReference>
<dbReference type="EMBL" id="KB469296">
    <property type="protein sequence ID" value="EPQ61436.1"/>
    <property type="molecule type" value="Genomic_DNA"/>
</dbReference>
<proteinExistence type="predicted"/>
<dbReference type="STRING" id="670483.S7QPD8"/>
<keyword evidence="2" id="KW-1185">Reference proteome</keyword>
<dbReference type="InterPro" id="IPR011333">
    <property type="entry name" value="SKP1/BTB/POZ_sf"/>
</dbReference>
<dbReference type="eggNOG" id="ENOG502SR06">
    <property type="taxonomic scope" value="Eukaryota"/>
</dbReference>
<dbReference type="AlphaFoldDB" id="S7QPD8"/>
<reference evidence="1 2" key="1">
    <citation type="journal article" date="2012" name="Science">
        <title>The Paleozoic origin of enzymatic lignin decomposition reconstructed from 31 fungal genomes.</title>
        <authorList>
            <person name="Floudas D."/>
            <person name="Binder M."/>
            <person name="Riley R."/>
            <person name="Barry K."/>
            <person name="Blanchette R.A."/>
            <person name="Henrissat B."/>
            <person name="Martinez A.T."/>
            <person name="Otillar R."/>
            <person name="Spatafora J.W."/>
            <person name="Yadav J.S."/>
            <person name="Aerts A."/>
            <person name="Benoit I."/>
            <person name="Boyd A."/>
            <person name="Carlson A."/>
            <person name="Copeland A."/>
            <person name="Coutinho P.M."/>
            <person name="de Vries R.P."/>
            <person name="Ferreira P."/>
            <person name="Findley K."/>
            <person name="Foster B."/>
            <person name="Gaskell J."/>
            <person name="Glotzer D."/>
            <person name="Gorecki P."/>
            <person name="Heitman J."/>
            <person name="Hesse C."/>
            <person name="Hori C."/>
            <person name="Igarashi K."/>
            <person name="Jurgens J.A."/>
            <person name="Kallen N."/>
            <person name="Kersten P."/>
            <person name="Kohler A."/>
            <person name="Kuees U."/>
            <person name="Kumar T.K.A."/>
            <person name="Kuo A."/>
            <person name="LaButti K."/>
            <person name="Larrondo L.F."/>
            <person name="Lindquist E."/>
            <person name="Ling A."/>
            <person name="Lombard V."/>
            <person name="Lucas S."/>
            <person name="Lundell T."/>
            <person name="Martin R."/>
            <person name="McLaughlin D.J."/>
            <person name="Morgenstern I."/>
            <person name="Morin E."/>
            <person name="Murat C."/>
            <person name="Nagy L.G."/>
            <person name="Nolan M."/>
            <person name="Ohm R.A."/>
            <person name="Patyshakuliyeva A."/>
            <person name="Rokas A."/>
            <person name="Ruiz-Duenas F.J."/>
            <person name="Sabat G."/>
            <person name="Salamov A."/>
            <person name="Samejima M."/>
            <person name="Schmutz J."/>
            <person name="Slot J.C."/>
            <person name="St John F."/>
            <person name="Stenlid J."/>
            <person name="Sun H."/>
            <person name="Sun S."/>
            <person name="Syed K."/>
            <person name="Tsang A."/>
            <person name="Wiebenga A."/>
            <person name="Young D."/>
            <person name="Pisabarro A."/>
            <person name="Eastwood D.C."/>
            <person name="Martin F."/>
            <person name="Cullen D."/>
            <person name="Grigoriev I.V."/>
            <person name="Hibbett D.S."/>
        </authorList>
    </citation>
    <scope>NUCLEOTIDE SEQUENCE [LARGE SCALE GENOMIC DNA]</scope>
    <source>
        <strain evidence="1 2">ATCC 11539</strain>
    </source>
</reference>
<dbReference type="HOGENOM" id="CLU_084530_0_0_1"/>
<organism evidence="1 2">
    <name type="scientific">Gloeophyllum trabeum (strain ATCC 11539 / FP-39264 / Madison 617)</name>
    <name type="common">Brown rot fungus</name>
    <dbReference type="NCBI Taxonomy" id="670483"/>
    <lineage>
        <taxon>Eukaryota</taxon>
        <taxon>Fungi</taxon>
        <taxon>Dikarya</taxon>
        <taxon>Basidiomycota</taxon>
        <taxon>Agaricomycotina</taxon>
        <taxon>Agaricomycetes</taxon>
        <taxon>Gloeophyllales</taxon>
        <taxon>Gloeophyllaceae</taxon>
        <taxon>Gloeophyllum</taxon>
    </lineage>
</organism>